<dbReference type="PANTHER" id="PTHR44137:SF13">
    <property type="entry name" value="CHAPERONE DNAJ-DOMAIN SUPERFAMILY PROTEIN"/>
    <property type="match status" value="1"/>
</dbReference>
<accession>A0AAN9E4Z6</accession>
<dbReference type="PROSITE" id="PS00636">
    <property type="entry name" value="DNAJ_1"/>
    <property type="match status" value="1"/>
</dbReference>
<dbReference type="AlphaFoldDB" id="A0AAN9E4Z6"/>
<protein>
    <recommendedName>
        <fullName evidence="1">J domain-containing protein</fullName>
    </recommendedName>
</protein>
<dbReference type="PANTHER" id="PTHR44137">
    <property type="entry name" value="BNAC03G44070D PROTEIN"/>
    <property type="match status" value="1"/>
</dbReference>
<dbReference type="SMART" id="SM00271">
    <property type="entry name" value="DnaJ"/>
    <property type="match status" value="1"/>
</dbReference>
<reference evidence="2 3" key="1">
    <citation type="submission" date="2024-01" db="EMBL/GenBank/DDBJ databases">
        <title>The genomes of 5 underutilized Papilionoideae crops provide insights into root nodulation and disease resistanc.</title>
        <authorList>
            <person name="Yuan L."/>
        </authorList>
    </citation>
    <scope>NUCLEOTIDE SEQUENCE [LARGE SCALE GENOMIC DNA]</scope>
    <source>
        <strain evidence="2">ZHUSHIDOU_FW_LH</strain>
        <tissue evidence="2">Leaf</tissue>
    </source>
</reference>
<comment type="caution">
    <text evidence="2">The sequence shown here is derived from an EMBL/GenBank/DDBJ whole genome shotgun (WGS) entry which is preliminary data.</text>
</comment>
<evidence type="ECO:0000313" key="2">
    <source>
        <dbReference type="EMBL" id="KAK7246354.1"/>
    </source>
</evidence>
<feature type="domain" description="J" evidence="1">
    <location>
        <begin position="41"/>
        <end position="105"/>
    </location>
</feature>
<gene>
    <name evidence="2" type="ORF">RIF29_41221</name>
</gene>
<dbReference type="InterPro" id="IPR001623">
    <property type="entry name" value="DnaJ_domain"/>
</dbReference>
<dbReference type="Gene3D" id="1.10.287.110">
    <property type="entry name" value="DnaJ domain"/>
    <property type="match status" value="1"/>
</dbReference>
<dbReference type="CDD" id="cd06257">
    <property type="entry name" value="DnaJ"/>
    <property type="match status" value="1"/>
</dbReference>
<organism evidence="2 3">
    <name type="scientific">Crotalaria pallida</name>
    <name type="common">Smooth rattlebox</name>
    <name type="synonym">Crotalaria striata</name>
    <dbReference type="NCBI Taxonomy" id="3830"/>
    <lineage>
        <taxon>Eukaryota</taxon>
        <taxon>Viridiplantae</taxon>
        <taxon>Streptophyta</taxon>
        <taxon>Embryophyta</taxon>
        <taxon>Tracheophyta</taxon>
        <taxon>Spermatophyta</taxon>
        <taxon>Magnoliopsida</taxon>
        <taxon>eudicotyledons</taxon>
        <taxon>Gunneridae</taxon>
        <taxon>Pentapetalae</taxon>
        <taxon>rosids</taxon>
        <taxon>fabids</taxon>
        <taxon>Fabales</taxon>
        <taxon>Fabaceae</taxon>
        <taxon>Papilionoideae</taxon>
        <taxon>50 kb inversion clade</taxon>
        <taxon>genistoids sensu lato</taxon>
        <taxon>core genistoids</taxon>
        <taxon>Crotalarieae</taxon>
        <taxon>Crotalaria</taxon>
    </lineage>
</organism>
<dbReference type="PRINTS" id="PR00625">
    <property type="entry name" value="JDOMAIN"/>
</dbReference>
<sequence>MGQESDYKTKLVLDICSISTTSVVCVHRLVSNPAAKAPFIDWYSILGVEENAGMNTIRKQYHKLALLLHPDKNKHPKAEIAFKLVSEANACLSDAAKRKAFNLKRYQNFCIECNRIPYNSCNVPGNSNSSNVKAWNTSSSIKSSKIWRNIKDMRERLKEEAKVIENCLQANSMQKNESPLYNPADYINRRRVHHRFEKEIPVFNPSNYFYQDYPHPMSNAYKSSEKCWSLHSENIEHNVKGGDNYSSPVFEVKSQRTMFTDKFAYVPS</sequence>
<proteinExistence type="predicted"/>
<dbReference type="InterPro" id="IPR018253">
    <property type="entry name" value="DnaJ_domain_CS"/>
</dbReference>
<dbReference type="EMBL" id="JAYWIO010000008">
    <property type="protein sequence ID" value="KAK7246354.1"/>
    <property type="molecule type" value="Genomic_DNA"/>
</dbReference>
<dbReference type="Proteomes" id="UP001372338">
    <property type="component" value="Unassembled WGS sequence"/>
</dbReference>
<dbReference type="SUPFAM" id="SSF46565">
    <property type="entry name" value="Chaperone J-domain"/>
    <property type="match status" value="1"/>
</dbReference>
<name>A0AAN9E4Z6_CROPI</name>
<dbReference type="InterPro" id="IPR036869">
    <property type="entry name" value="J_dom_sf"/>
</dbReference>
<dbReference type="Pfam" id="PF00226">
    <property type="entry name" value="DnaJ"/>
    <property type="match status" value="1"/>
</dbReference>
<evidence type="ECO:0000259" key="1">
    <source>
        <dbReference type="PROSITE" id="PS50076"/>
    </source>
</evidence>
<dbReference type="PROSITE" id="PS50076">
    <property type="entry name" value="DNAJ_2"/>
    <property type="match status" value="1"/>
</dbReference>
<keyword evidence="3" id="KW-1185">Reference proteome</keyword>
<evidence type="ECO:0000313" key="3">
    <source>
        <dbReference type="Proteomes" id="UP001372338"/>
    </source>
</evidence>